<organism evidence="1 2">
    <name type="scientific">Truncatella angustata</name>
    <dbReference type="NCBI Taxonomy" id="152316"/>
    <lineage>
        <taxon>Eukaryota</taxon>
        <taxon>Fungi</taxon>
        <taxon>Dikarya</taxon>
        <taxon>Ascomycota</taxon>
        <taxon>Pezizomycotina</taxon>
        <taxon>Sordariomycetes</taxon>
        <taxon>Xylariomycetidae</taxon>
        <taxon>Amphisphaeriales</taxon>
        <taxon>Sporocadaceae</taxon>
        <taxon>Truncatella</taxon>
    </lineage>
</organism>
<comment type="caution">
    <text evidence="1">The sequence shown here is derived from an EMBL/GenBank/DDBJ whole genome shotgun (WGS) entry which is preliminary data.</text>
</comment>
<reference evidence="1" key="1">
    <citation type="journal article" date="2021" name="Nat. Commun.">
        <title>Genetic determinants of endophytism in the Arabidopsis root mycobiome.</title>
        <authorList>
            <person name="Mesny F."/>
            <person name="Miyauchi S."/>
            <person name="Thiergart T."/>
            <person name="Pickel B."/>
            <person name="Atanasova L."/>
            <person name="Karlsson M."/>
            <person name="Huettel B."/>
            <person name="Barry K.W."/>
            <person name="Haridas S."/>
            <person name="Chen C."/>
            <person name="Bauer D."/>
            <person name="Andreopoulos W."/>
            <person name="Pangilinan J."/>
            <person name="LaButti K."/>
            <person name="Riley R."/>
            <person name="Lipzen A."/>
            <person name="Clum A."/>
            <person name="Drula E."/>
            <person name="Henrissat B."/>
            <person name="Kohler A."/>
            <person name="Grigoriev I.V."/>
            <person name="Martin F.M."/>
            <person name="Hacquard S."/>
        </authorList>
    </citation>
    <scope>NUCLEOTIDE SEQUENCE</scope>
    <source>
        <strain evidence="1">MPI-SDFR-AT-0073</strain>
    </source>
</reference>
<gene>
    <name evidence="1" type="ORF">BKA67DRAFT_560073</name>
</gene>
<dbReference type="AlphaFoldDB" id="A0A9P8UN07"/>
<evidence type="ECO:0000313" key="1">
    <source>
        <dbReference type="EMBL" id="KAH6655261.1"/>
    </source>
</evidence>
<name>A0A9P8UN07_9PEZI</name>
<proteinExistence type="predicted"/>
<keyword evidence="2" id="KW-1185">Reference proteome</keyword>
<dbReference type="Proteomes" id="UP000758603">
    <property type="component" value="Unassembled WGS sequence"/>
</dbReference>
<dbReference type="GeneID" id="70131326"/>
<sequence length="105" mass="11909">MYQSGWHVAPVVSILLILQAALPKTVMVQLLWCFAYVRRSDSPYEGHGAPHSLIKRRYSMVAVSRPVISSHQLMGLVYVLTVQRLPLLNFDHFVQNSTSFAIAFH</sequence>
<dbReference type="EMBL" id="JAGPXC010000003">
    <property type="protein sequence ID" value="KAH6655261.1"/>
    <property type="molecule type" value="Genomic_DNA"/>
</dbReference>
<evidence type="ECO:0000313" key="2">
    <source>
        <dbReference type="Proteomes" id="UP000758603"/>
    </source>
</evidence>
<accession>A0A9P8UN07</accession>
<dbReference type="RefSeq" id="XP_045959526.1">
    <property type="nucleotide sequence ID" value="XM_046102434.1"/>
</dbReference>
<protein>
    <submittedName>
        <fullName evidence="1">Uncharacterized protein</fullName>
    </submittedName>
</protein>